<evidence type="ECO:0000259" key="5">
    <source>
        <dbReference type="PROSITE" id="PS50977"/>
    </source>
</evidence>
<evidence type="ECO:0000313" key="6">
    <source>
        <dbReference type="EMBL" id="MBB4686571.1"/>
    </source>
</evidence>
<evidence type="ECO:0000313" key="7">
    <source>
        <dbReference type="Proteomes" id="UP000581769"/>
    </source>
</evidence>
<sequence length="188" mass="20620">MPRGVDLVRQRLKDAAVELFLDNGFDETTAESIAARAGVTERTYFRHFADKREVLFDEEGEFGERIAAAIAAVPEGVEPLPALHAAFHDVVPLLVAGRPQTEPRMRVIATHPALQERALAKTAALVTCCFEALRARGVDDRTAKLCAEVGWHAFGIATDRWREDSDVELADVLDEVFENLRAVVGALG</sequence>
<dbReference type="RefSeq" id="WP_184781415.1">
    <property type="nucleotide sequence ID" value="NZ_JACHMG010000001.1"/>
</dbReference>
<dbReference type="InterPro" id="IPR041347">
    <property type="entry name" value="MftR_C"/>
</dbReference>
<dbReference type="GO" id="GO:0000976">
    <property type="term" value="F:transcription cis-regulatory region binding"/>
    <property type="evidence" value="ECO:0007669"/>
    <property type="project" value="TreeGrafter"/>
</dbReference>
<keyword evidence="2 4" id="KW-0238">DNA-binding</keyword>
<comment type="caution">
    <text evidence="6">The sequence shown here is derived from an EMBL/GenBank/DDBJ whole genome shotgun (WGS) entry which is preliminary data.</text>
</comment>
<evidence type="ECO:0000256" key="3">
    <source>
        <dbReference type="ARBA" id="ARBA00023163"/>
    </source>
</evidence>
<dbReference type="Pfam" id="PF00440">
    <property type="entry name" value="TetR_N"/>
    <property type="match status" value="1"/>
</dbReference>
<accession>A0A840IV28</accession>
<protein>
    <submittedName>
        <fullName evidence="6">AcrR family transcriptional regulator</fullName>
    </submittedName>
</protein>
<gene>
    <name evidence="6" type="ORF">BJY18_004056</name>
</gene>
<dbReference type="InterPro" id="IPR009057">
    <property type="entry name" value="Homeodomain-like_sf"/>
</dbReference>
<dbReference type="Proteomes" id="UP000581769">
    <property type="component" value="Unassembled WGS sequence"/>
</dbReference>
<dbReference type="InterPro" id="IPR001647">
    <property type="entry name" value="HTH_TetR"/>
</dbReference>
<name>A0A840IV28_9PSEU</name>
<dbReference type="EMBL" id="JACHMG010000001">
    <property type="protein sequence ID" value="MBB4686571.1"/>
    <property type="molecule type" value="Genomic_DNA"/>
</dbReference>
<dbReference type="Gene3D" id="1.10.357.10">
    <property type="entry name" value="Tetracycline Repressor, domain 2"/>
    <property type="match status" value="1"/>
</dbReference>
<dbReference type="AlphaFoldDB" id="A0A840IV28"/>
<dbReference type="PROSITE" id="PS50977">
    <property type="entry name" value="HTH_TETR_2"/>
    <property type="match status" value="1"/>
</dbReference>
<keyword evidence="1" id="KW-0805">Transcription regulation</keyword>
<dbReference type="PANTHER" id="PTHR30055:SF238">
    <property type="entry name" value="MYCOFACTOCIN BIOSYNTHESIS TRANSCRIPTIONAL REGULATOR MFTR-RELATED"/>
    <property type="match status" value="1"/>
</dbReference>
<dbReference type="PANTHER" id="PTHR30055">
    <property type="entry name" value="HTH-TYPE TRANSCRIPTIONAL REGULATOR RUTR"/>
    <property type="match status" value="1"/>
</dbReference>
<reference evidence="6 7" key="1">
    <citation type="submission" date="2020-08" db="EMBL/GenBank/DDBJ databases">
        <title>Sequencing the genomes of 1000 actinobacteria strains.</title>
        <authorList>
            <person name="Klenk H.-P."/>
        </authorList>
    </citation>
    <scope>NUCLEOTIDE SEQUENCE [LARGE SCALE GENOMIC DNA]</scope>
    <source>
        <strain evidence="6 7">DSM 45859</strain>
    </source>
</reference>
<evidence type="ECO:0000256" key="1">
    <source>
        <dbReference type="ARBA" id="ARBA00023015"/>
    </source>
</evidence>
<keyword evidence="7" id="KW-1185">Reference proteome</keyword>
<dbReference type="SUPFAM" id="SSF46689">
    <property type="entry name" value="Homeodomain-like"/>
    <property type="match status" value="1"/>
</dbReference>
<dbReference type="Pfam" id="PF17754">
    <property type="entry name" value="TetR_C_14"/>
    <property type="match status" value="1"/>
</dbReference>
<proteinExistence type="predicted"/>
<keyword evidence="3" id="KW-0804">Transcription</keyword>
<dbReference type="InterPro" id="IPR050109">
    <property type="entry name" value="HTH-type_TetR-like_transc_reg"/>
</dbReference>
<evidence type="ECO:0000256" key="4">
    <source>
        <dbReference type="PROSITE-ProRule" id="PRU00335"/>
    </source>
</evidence>
<dbReference type="PRINTS" id="PR00455">
    <property type="entry name" value="HTHTETR"/>
</dbReference>
<dbReference type="GO" id="GO:0003700">
    <property type="term" value="F:DNA-binding transcription factor activity"/>
    <property type="evidence" value="ECO:0007669"/>
    <property type="project" value="TreeGrafter"/>
</dbReference>
<organism evidence="6 7">
    <name type="scientific">Amycolatopsis jiangsuensis</name>
    <dbReference type="NCBI Taxonomy" id="1181879"/>
    <lineage>
        <taxon>Bacteria</taxon>
        <taxon>Bacillati</taxon>
        <taxon>Actinomycetota</taxon>
        <taxon>Actinomycetes</taxon>
        <taxon>Pseudonocardiales</taxon>
        <taxon>Pseudonocardiaceae</taxon>
        <taxon>Amycolatopsis</taxon>
    </lineage>
</organism>
<feature type="DNA-binding region" description="H-T-H motif" evidence="4">
    <location>
        <begin position="29"/>
        <end position="48"/>
    </location>
</feature>
<feature type="domain" description="HTH tetR-type" evidence="5">
    <location>
        <begin position="6"/>
        <end position="66"/>
    </location>
</feature>
<evidence type="ECO:0000256" key="2">
    <source>
        <dbReference type="ARBA" id="ARBA00023125"/>
    </source>
</evidence>